<gene>
    <name evidence="1" type="ORF">LTRI10_LOCUS1714</name>
</gene>
<name>A0AAV2CBG4_9ROSI</name>
<dbReference type="Gene3D" id="3.40.395.10">
    <property type="entry name" value="Adenoviral Proteinase, Chain A"/>
    <property type="match status" value="1"/>
</dbReference>
<dbReference type="SUPFAM" id="SSF54001">
    <property type="entry name" value="Cysteine proteinases"/>
    <property type="match status" value="1"/>
</dbReference>
<keyword evidence="2" id="KW-1185">Reference proteome</keyword>
<reference evidence="1 2" key="1">
    <citation type="submission" date="2024-04" db="EMBL/GenBank/DDBJ databases">
        <authorList>
            <person name="Fracassetti M."/>
        </authorList>
    </citation>
    <scope>NUCLEOTIDE SEQUENCE [LARGE SCALE GENOMIC DNA]</scope>
</reference>
<proteinExistence type="predicted"/>
<evidence type="ECO:0000313" key="1">
    <source>
        <dbReference type="EMBL" id="CAL1353844.1"/>
    </source>
</evidence>
<organism evidence="1 2">
    <name type="scientific">Linum trigynum</name>
    <dbReference type="NCBI Taxonomy" id="586398"/>
    <lineage>
        <taxon>Eukaryota</taxon>
        <taxon>Viridiplantae</taxon>
        <taxon>Streptophyta</taxon>
        <taxon>Embryophyta</taxon>
        <taxon>Tracheophyta</taxon>
        <taxon>Spermatophyta</taxon>
        <taxon>Magnoliopsida</taxon>
        <taxon>eudicotyledons</taxon>
        <taxon>Gunneridae</taxon>
        <taxon>Pentapetalae</taxon>
        <taxon>rosids</taxon>
        <taxon>fabids</taxon>
        <taxon>Malpighiales</taxon>
        <taxon>Linaceae</taxon>
        <taxon>Linum</taxon>
    </lineage>
</organism>
<dbReference type="EMBL" id="OZ034813">
    <property type="protein sequence ID" value="CAL1353844.1"/>
    <property type="molecule type" value="Genomic_DNA"/>
</dbReference>
<evidence type="ECO:0000313" key="2">
    <source>
        <dbReference type="Proteomes" id="UP001497516"/>
    </source>
</evidence>
<evidence type="ECO:0008006" key="3">
    <source>
        <dbReference type="Google" id="ProtNLM"/>
    </source>
</evidence>
<protein>
    <recommendedName>
        <fullName evidence="3">Ubiquitin-like protease family profile domain-containing protein</fullName>
    </recommendedName>
</protein>
<dbReference type="Proteomes" id="UP001497516">
    <property type="component" value="Chromosome 1"/>
</dbReference>
<accession>A0AAV2CBG4</accession>
<sequence length="188" mass="22353">MEPKYLKVMKSYVRKYPLQDGASFKTCQYWLFPCCMDDHFMVYCVNLKDRRFEYLDSSPSKHFLDRFRRVGELVVQYATSYIQHIMPGKYDFDNDFKWRRITIPYDDFTSTGIICLNYCEEWEGVATKTMREQWSSPTYIYNRKINAMLNLLNGSRNLMIEQLRMNVSFSEELLLSLGSSSTGFSLDK</sequence>
<dbReference type="AlphaFoldDB" id="A0AAV2CBG4"/>
<dbReference type="InterPro" id="IPR038765">
    <property type="entry name" value="Papain-like_cys_pep_sf"/>
</dbReference>